<feature type="compositionally biased region" description="Basic and acidic residues" evidence="2">
    <location>
        <begin position="514"/>
        <end position="526"/>
    </location>
</feature>
<accession>A0A840INC8</accession>
<comment type="caution">
    <text evidence="4">The sequence shown here is derived from an EMBL/GenBank/DDBJ whole genome shotgun (WGS) entry which is preliminary data.</text>
</comment>
<feature type="compositionally biased region" description="Pro residues" evidence="2">
    <location>
        <begin position="661"/>
        <end position="684"/>
    </location>
</feature>
<dbReference type="EMBL" id="JACHMG010000001">
    <property type="protein sequence ID" value="MBB4683059.1"/>
    <property type="molecule type" value="Genomic_DNA"/>
</dbReference>
<evidence type="ECO:0000313" key="4">
    <source>
        <dbReference type="EMBL" id="MBB4683059.1"/>
    </source>
</evidence>
<sequence length="838" mass="86556">MADEVAARWSADRVSGLAPDPASAKAARGLAVPQKWSGAGMSGRALWGACRGSGRTPYRTAVEPAGPAFRCSCPSRKIPCKHALGLLLLWSAGRLPAAEEPEWVRDWMSERAARAVRAPRAEGPKDLEAAEKRARERLARVTAGAAELRDWLTDRVAAGLVGLEHTPEELSAVAARMIDAQAPGLAGGLHRAAALVGRGRDWPERLLAELSLLYLLADAVTRLDELPAPLAATVRSRLGFPVSTAQVRESGERVADQWLITGAADEEQDTLRTRRTWLRGRHTGRDALVLSFAPPGRPLDNTLPPGYETTGELAFHPGAVPLRAVFTHRESTTPAPPPHATDAPHGTPGEAPHTNDGRRTRPTAAVGFDADAPSDAARLNADDLTDAAGLNADSPPTGRDTDNPPTDAVHLDVDNLTDAAGLNANDPSAEAGGTPRPDAREDSVTEVDRPSAPDNPPASAAHRSPLETRGGAYAGGRDLSNNTDDVPSSDAPISENDDPPVPGSTPEDGTARPSHPDVDLTDRSHDAAPPQTPATASHHSTSAEPPTASAPHAPTPPEPPTSAAHHGTPPQPPTTCPPDHPAFPEPLTTAQHHPTPSQPPTASAPHDPAPPEPPTTTPHAPTSPQPPTASATHDPAPPEPPTSTPHVPTSSQPPTASAPHDPAPPEPPAITPHHPTPSQPPTASPPHDRPHPATPPLRPVAGASASSVPPRPHAAGPEAAQALPGVSPAVAGKAASAGDVSPDGGAVAGVLAAHAGALAADPWLDRWPVVLCGVVPARHPGGWALSDVDGQALPLSPAVDPWPLLAVAAEGPVTVSGEWTDAGLRPLTCWYRGGMVRL</sequence>
<evidence type="ECO:0000313" key="5">
    <source>
        <dbReference type="Proteomes" id="UP000581769"/>
    </source>
</evidence>
<dbReference type="GO" id="GO:0008270">
    <property type="term" value="F:zinc ion binding"/>
    <property type="evidence" value="ECO:0007669"/>
    <property type="project" value="UniProtKB-KW"/>
</dbReference>
<feature type="compositionally biased region" description="Pro residues" evidence="2">
    <location>
        <begin position="607"/>
        <end position="627"/>
    </location>
</feature>
<name>A0A840INC8_9PSEU</name>
<evidence type="ECO:0000256" key="2">
    <source>
        <dbReference type="SAM" id="MobiDB-lite"/>
    </source>
</evidence>
<feature type="region of interest" description="Disordered" evidence="2">
    <location>
        <begin position="330"/>
        <end position="373"/>
    </location>
</feature>
<protein>
    <recommendedName>
        <fullName evidence="3">SWIM-type domain-containing protein</fullName>
    </recommendedName>
</protein>
<reference evidence="4 5" key="1">
    <citation type="submission" date="2020-08" db="EMBL/GenBank/DDBJ databases">
        <title>Sequencing the genomes of 1000 actinobacteria strains.</title>
        <authorList>
            <person name="Klenk H.-P."/>
        </authorList>
    </citation>
    <scope>NUCLEOTIDE SEQUENCE [LARGE SCALE GENOMIC DNA]</scope>
    <source>
        <strain evidence="4 5">DSM 45859</strain>
    </source>
</reference>
<dbReference type="Pfam" id="PF04434">
    <property type="entry name" value="SWIM"/>
    <property type="match status" value="1"/>
</dbReference>
<evidence type="ECO:0000256" key="1">
    <source>
        <dbReference type="PROSITE-ProRule" id="PRU00325"/>
    </source>
</evidence>
<feature type="domain" description="SWIM-type" evidence="3">
    <location>
        <begin position="58"/>
        <end position="91"/>
    </location>
</feature>
<keyword evidence="1" id="KW-0479">Metal-binding</keyword>
<feature type="compositionally biased region" description="Basic and acidic residues" evidence="2">
    <location>
        <begin position="437"/>
        <end position="451"/>
    </location>
</feature>
<feature type="compositionally biased region" description="Low complexity" evidence="2">
    <location>
        <begin position="588"/>
        <end position="606"/>
    </location>
</feature>
<feature type="compositionally biased region" description="Low complexity" evidence="2">
    <location>
        <begin position="644"/>
        <end position="660"/>
    </location>
</feature>
<dbReference type="Proteomes" id="UP000581769">
    <property type="component" value="Unassembled WGS sequence"/>
</dbReference>
<feature type="compositionally biased region" description="Pro residues" evidence="2">
    <location>
        <begin position="569"/>
        <end position="584"/>
    </location>
</feature>
<dbReference type="PROSITE" id="PS50966">
    <property type="entry name" value="ZF_SWIM"/>
    <property type="match status" value="1"/>
</dbReference>
<dbReference type="RefSeq" id="WP_312873710.1">
    <property type="nucleotide sequence ID" value="NZ_JACHMG010000001.1"/>
</dbReference>
<gene>
    <name evidence="4" type="ORF">BJY18_000544</name>
</gene>
<keyword evidence="1" id="KW-0863">Zinc-finger</keyword>
<keyword evidence="5" id="KW-1185">Reference proteome</keyword>
<evidence type="ECO:0000259" key="3">
    <source>
        <dbReference type="PROSITE" id="PS50966"/>
    </source>
</evidence>
<keyword evidence="1" id="KW-0862">Zinc</keyword>
<dbReference type="AlphaFoldDB" id="A0A840INC8"/>
<feature type="region of interest" description="Disordered" evidence="2">
    <location>
        <begin position="386"/>
        <end position="720"/>
    </location>
</feature>
<proteinExistence type="predicted"/>
<dbReference type="InterPro" id="IPR007527">
    <property type="entry name" value="Znf_SWIM"/>
</dbReference>
<organism evidence="4 5">
    <name type="scientific">Amycolatopsis jiangsuensis</name>
    <dbReference type="NCBI Taxonomy" id="1181879"/>
    <lineage>
        <taxon>Bacteria</taxon>
        <taxon>Bacillati</taxon>
        <taxon>Actinomycetota</taxon>
        <taxon>Actinomycetes</taxon>
        <taxon>Pseudonocardiales</taxon>
        <taxon>Pseudonocardiaceae</taxon>
        <taxon>Amycolatopsis</taxon>
    </lineage>
</organism>
<feature type="compositionally biased region" description="Low complexity" evidence="2">
    <location>
        <begin position="539"/>
        <end position="552"/>
    </location>
</feature>